<feature type="transmembrane region" description="Helical" evidence="5">
    <location>
        <begin position="220"/>
        <end position="240"/>
    </location>
</feature>
<keyword evidence="4 5" id="KW-0472">Membrane</keyword>
<dbReference type="AlphaFoldDB" id="A0A8H4RA06"/>
<evidence type="ECO:0000256" key="3">
    <source>
        <dbReference type="ARBA" id="ARBA00022989"/>
    </source>
</evidence>
<evidence type="ECO:0000313" key="7">
    <source>
        <dbReference type="Proteomes" id="UP000566819"/>
    </source>
</evidence>
<accession>A0A8H4RA06</accession>
<name>A0A8H4RA06_9HELO</name>
<dbReference type="PANTHER" id="PTHR31465">
    <property type="entry name" value="PROTEIN RTA1-RELATED"/>
    <property type="match status" value="1"/>
</dbReference>
<evidence type="ECO:0000256" key="1">
    <source>
        <dbReference type="ARBA" id="ARBA00004141"/>
    </source>
</evidence>
<keyword evidence="7" id="KW-1185">Reference proteome</keyword>
<proteinExistence type="predicted"/>
<dbReference type="PANTHER" id="PTHR31465:SF8">
    <property type="entry name" value="DOMAIN PROTEIN, PUTATIVE (AFU_ORTHOLOGUE AFUA_6G14140)-RELATED"/>
    <property type="match status" value="1"/>
</dbReference>
<keyword evidence="2 5" id="KW-0812">Transmembrane</keyword>
<sequence length="309" mass="33855">MEALTFFLETRATTKKQCTVETCPISDSVYGYYPNKAANIFFLILFAISFAAHLFQGVKARSWTFLIAFGVGAFGEAVGYVGRLLLRKDPFSKEYITILLVPLTVAPAFLAGGIYLTLKHLIIVYGAKFSRLAPRWYTWIFVSCDIFSICVQSLGAAVAATGSDPSRGNNIMMVGLCSQVATLVVFGIMAVDVFLRIRKHSGSFNVSTATLRESKRYKGLIAAIITAYVAILIRCVYRIAEMSGGWRNPIMQNEPGFIVLDGCTCAIACITMNIFHPGFLFKESTAALKAETAANDNEMVSTNTETESK</sequence>
<dbReference type="EMBL" id="JAAMPI010001502">
    <property type="protein sequence ID" value="KAF4624970.1"/>
    <property type="molecule type" value="Genomic_DNA"/>
</dbReference>
<feature type="transmembrane region" description="Helical" evidence="5">
    <location>
        <begin position="37"/>
        <end position="55"/>
    </location>
</feature>
<evidence type="ECO:0000313" key="6">
    <source>
        <dbReference type="EMBL" id="KAF4624970.1"/>
    </source>
</evidence>
<dbReference type="Proteomes" id="UP000566819">
    <property type="component" value="Unassembled WGS sequence"/>
</dbReference>
<organism evidence="6 7">
    <name type="scientific">Cudoniella acicularis</name>
    <dbReference type="NCBI Taxonomy" id="354080"/>
    <lineage>
        <taxon>Eukaryota</taxon>
        <taxon>Fungi</taxon>
        <taxon>Dikarya</taxon>
        <taxon>Ascomycota</taxon>
        <taxon>Pezizomycotina</taxon>
        <taxon>Leotiomycetes</taxon>
        <taxon>Helotiales</taxon>
        <taxon>Tricladiaceae</taxon>
        <taxon>Cudoniella</taxon>
    </lineage>
</organism>
<feature type="transmembrane region" description="Helical" evidence="5">
    <location>
        <begin position="95"/>
        <end position="116"/>
    </location>
</feature>
<evidence type="ECO:0000256" key="5">
    <source>
        <dbReference type="SAM" id="Phobius"/>
    </source>
</evidence>
<evidence type="ECO:0000256" key="4">
    <source>
        <dbReference type="ARBA" id="ARBA00023136"/>
    </source>
</evidence>
<feature type="transmembrane region" description="Helical" evidence="5">
    <location>
        <begin position="171"/>
        <end position="195"/>
    </location>
</feature>
<comment type="subcellular location">
    <subcellularLocation>
        <location evidence="1">Membrane</location>
        <topology evidence="1">Multi-pass membrane protein</topology>
    </subcellularLocation>
</comment>
<protein>
    <recommendedName>
        <fullName evidence="8">RTA1-domain-containing protein</fullName>
    </recommendedName>
</protein>
<keyword evidence="3 5" id="KW-1133">Transmembrane helix</keyword>
<dbReference type="GO" id="GO:0005886">
    <property type="term" value="C:plasma membrane"/>
    <property type="evidence" value="ECO:0007669"/>
    <property type="project" value="TreeGrafter"/>
</dbReference>
<evidence type="ECO:0000256" key="2">
    <source>
        <dbReference type="ARBA" id="ARBA00022692"/>
    </source>
</evidence>
<evidence type="ECO:0008006" key="8">
    <source>
        <dbReference type="Google" id="ProtNLM"/>
    </source>
</evidence>
<dbReference type="Pfam" id="PF04479">
    <property type="entry name" value="RTA1"/>
    <property type="match status" value="1"/>
</dbReference>
<reference evidence="6 7" key="1">
    <citation type="submission" date="2020-03" db="EMBL/GenBank/DDBJ databases">
        <title>Draft Genome Sequence of Cudoniella acicularis.</title>
        <authorList>
            <person name="Buettner E."/>
            <person name="Kellner H."/>
        </authorList>
    </citation>
    <scope>NUCLEOTIDE SEQUENCE [LARGE SCALE GENOMIC DNA]</scope>
    <source>
        <strain evidence="6 7">DSM 108380</strain>
    </source>
</reference>
<dbReference type="InterPro" id="IPR007568">
    <property type="entry name" value="RTA1"/>
</dbReference>
<feature type="transmembrane region" description="Helical" evidence="5">
    <location>
        <begin position="136"/>
        <end position="159"/>
    </location>
</feature>
<feature type="transmembrane region" description="Helical" evidence="5">
    <location>
        <begin position="62"/>
        <end position="83"/>
    </location>
</feature>
<gene>
    <name evidence="6" type="ORF">G7Y89_g13197</name>
</gene>
<feature type="transmembrane region" description="Helical" evidence="5">
    <location>
        <begin position="255"/>
        <end position="275"/>
    </location>
</feature>
<dbReference type="OrthoDB" id="4521223at2759"/>
<dbReference type="GO" id="GO:0000324">
    <property type="term" value="C:fungal-type vacuole"/>
    <property type="evidence" value="ECO:0007669"/>
    <property type="project" value="TreeGrafter"/>
</dbReference>
<comment type="caution">
    <text evidence="6">The sequence shown here is derived from an EMBL/GenBank/DDBJ whole genome shotgun (WGS) entry which is preliminary data.</text>
</comment>